<protein>
    <submittedName>
        <fullName evidence="3">Nucleotidyltransferase domain-containing protein</fullName>
    </submittedName>
</protein>
<accession>A0ABS6W621</accession>
<dbReference type="RefSeq" id="WP_219079619.1">
    <property type="nucleotide sequence ID" value="NZ_JAHBBD010000001.1"/>
</dbReference>
<dbReference type="Proteomes" id="UP000812844">
    <property type="component" value="Unassembled WGS sequence"/>
</dbReference>
<dbReference type="EMBL" id="JAHBBD010000001">
    <property type="protein sequence ID" value="MBW3081939.1"/>
    <property type="molecule type" value="Genomic_DNA"/>
</dbReference>
<dbReference type="CDD" id="cd05403">
    <property type="entry name" value="NT_KNTase_like"/>
    <property type="match status" value="1"/>
</dbReference>
<evidence type="ECO:0000313" key="3">
    <source>
        <dbReference type="EMBL" id="MBW3081939.1"/>
    </source>
</evidence>
<dbReference type="InterPro" id="IPR002934">
    <property type="entry name" value="Polymerase_NTP_transf_dom"/>
</dbReference>
<gene>
    <name evidence="3" type="ORF">KIH73_00830</name>
</gene>
<proteinExistence type="predicted"/>
<feature type="region of interest" description="Disordered" evidence="1">
    <location>
        <begin position="157"/>
        <end position="188"/>
    </location>
</feature>
<feature type="domain" description="Polymerase nucleotidyl transferase" evidence="2">
    <location>
        <begin position="26"/>
        <end position="52"/>
    </location>
</feature>
<evidence type="ECO:0000259" key="2">
    <source>
        <dbReference type="Pfam" id="PF01909"/>
    </source>
</evidence>
<keyword evidence="4" id="KW-1185">Reference proteome</keyword>
<sequence>MNDIDHWMTQAVAALRRTFGDRLLCVGLQGSRLRGEARPDSDIDILVVVDGLRFDDLDRFHAAMAGLPDGERAVGFTCGRRELAAWPRYELFQFLRGTRCWFGDLKALLPALDESDIRYGARVEVADLYHMTAHAYLTAGGAIGSTVGDVTDGVTGEDYAMPAGGHDDGTPAALGSGDDHDGHGGSDGQTADGMLAALCKAYFFALQMVLYLRTGEFPDTKRAALGLLRGAHADGRNAATPEPPARAERRGAQEGGPDAGAMTDEEALLRCSMDPALLDACDAAERRRIYRRLFDWCGRQLRAFDALH</sequence>
<comment type="caution">
    <text evidence="3">The sequence shown here is derived from an EMBL/GenBank/DDBJ whole genome shotgun (WGS) entry which is preliminary data.</text>
</comment>
<dbReference type="Pfam" id="PF01909">
    <property type="entry name" value="NTP_transf_2"/>
    <property type="match status" value="1"/>
</dbReference>
<evidence type="ECO:0000313" key="4">
    <source>
        <dbReference type="Proteomes" id="UP000812844"/>
    </source>
</evidence>
<evidence type="ECO:0000256" key="1">
    <source>
        <dbReference type="SAM" id="MobiDB-lite"/>
    </source>
</evidence>
<name>A0ABS6W621_9BIFI</name>
<organism evidence="3 4">
    <name type="scientific">Bifidobacterium phasiani</name>
    <dbReference type="NCBI Taxonomy" id="2834431"/>
    <lineage>
        <taxon>Bacteria</taxon>
        <taxon>Bacillati</taxon>
        <taxon>Actinomycetota</taxon>
        <taxon>Actinomycetes</taxon>
        <taxon>Bifidobacteriales</taxon>
        <taxon>Bifidobacteriaceae</taxon>
        <taxon>Bifidobacterium</taxon>
    </lineage>
</organism>
<reference evidence="3 4" key="1">
    <citation type="submission" date="2021-05" db="EMBL/GenBank/DDBJ databases">
        <title>Phylogenetic classification of ten novel species belonging to the genus Bifidobacterium comprising B. colchicus sp. nov., B. abeli sp. nov., B. bicoloris sp. nov., B. guerezis sp. nov., B. rosaliae sp. nov., B. santillanensis sp. nov., B. argentati sp. nov., B. amazzoni sp. nov., B. pluviali sp. nov., and B. pinnaculum sp. nov.</title>
        <authorList>
            <person name="Lugli G.A."/>
            <person name="Ruiz Garcia L."/>
            <person name="Margolles A."/>
            <person name="Ventura M."/>
        </authorList>
    </citation>
    <scope>NUCLEOTIDE SEQUENCE [LARGE SCALE GENOMIC DNA]</scope>
    <source>
        <strain evidence="3 4">6T3</strain>
    </source>
</reference>
<feature type="region of interest" description="Disordered" evidence="1">
    <location>
        <begin position="234"/>
        <end position="259"/>
    </location>
</feature>